<feature type="region of interest" description="Disordered" evidence="3">
    <location>
        <begin position="234"/>
        <end position="253"/>
    </location>
</feature>
<dbReference type="InterPro" id="IPR017871">
    <property type="entry name" value="ABC_transporter-like_CS"/>
</dbReference>
<reference evidence="5 6" key="1">
    <citation type="submission" date="2009-01" db="EMBL/GenBank/DDBJ databases">
        <authorList>
            <person name="Qin X."/>
            <person name="Bachman B."/>
            <person name="Battles P."/>
            <person name="Bell A."/>
            <person name="Bess C."/>
            <person name="Bickham C."/>
            <person name="Chaboub L."/>
            <person name="Chen D."/>
            <person name="Coyle M."/>
            <person name="Deiros D.R."/>
            <person name="Dinh H."/>
            <person name="Forbes L."/>
            <person name="Fowler G."/>
            <person name="Francisco L."/>
            <person name="Fu Q."/>
            <person name="Gubbala S."/>
            <person name="Hale W."/>
            <person name="Han Y."/>
            <person name="Hemphill L."/>
            <person name="Highlander S.K."/>
            <person name="Hirani K."/>
            <person name="Hogues M."/>
            <person name="Jackson L."/>
            <person name="Jakkamsetti A."/>
            <person name="Javaid M."/>
            <person name="Jiang H."/>
            <person name="Korchina V."/>
            <person name="Kovar C."/>
            <person name="Lara F."/>
            <person name="Lee S."/>
            <person name="Mata R."/>
            <person name="Mathew T."/>
            <person name="Moen C."/>
            <person name="Morales K."/>
            <person name="Munidasa M."/>
            <person name="Nazareth L."/>
            <person name="Ngo R."/>
            <person name="Nguyen L."/>
            <person name="Okwuonu G."/>
            <person name="Ongeri F."/>
            <person name="Patil S."/>
            <person name="Petrosino J."/>
            <person name="Pham C."/>
            <person name="Pham P."/>
            <person name="Pu L.-L."/>
            <person name="Puazo M."/>
            <person name="Raj R."/>
            <person name="Reid J."/>
            <person name="Rouhana J."/>
            <person name="Saada N."/>
            <person name="Shang Y."/>
            <person name="Simmons D."/>
            <person name="Thornton R."/>
            <person name="Warren J."/>
            <person name="Weissenberger G."/>
            <person name="Zhang J."/>
            <person name="Zhang L."/>
            <person name="Zhou C."/>
            <person name="Zhu D."/>
            <person name="Muzny D."/>
            <person name="Worley K."/>
            <person name="Gibbs R."/>
        </authorList>
    </citation>
    <scope>NUCLEOTIDE SEQUENCE [LARGE SCALE GENOMIC DNA]</scope>
    <source>
        <strain evidence="5 6">ATCC 33200</strain>
    </source>
</reference>
<dbReference type="Pfam" id="PF00005">
    <property type="entry name" value="ABC_tran"/>
    <property type="match status" value="2"/>
</dbReference>
<feature type="domain" description="ABC transporter" evidence="4">
    <location>
        <begin position="7"/>
        <end position="216"/>
    </location>
</feature>
<organism evidence="5 6">
    <name type="scientific">Lactobacillus johnsonii ATCC 33200</name>
    <dbReference type="NCBI Taxonomy" id="525330"/>
    <lineage>
        <taxon>Bacteria</taxon>
        <taxon>Bacillati</taxon>
        <taxon>Bacillota</taxon>
        <taxon>Bacilli</taxon>
        <taxon>Lactobacillales</taxon>
        <taxon>Lactobacillaceae</taxon>
        <taxon>Lactobacillus</taxon>
    </lineage>
</organism>
<comment type="caution">
    <text evidence="5">The sequence shown here is derived from an EMBL/GenBank/DDBJ whole genome shotgun (WGS) entry which is preliminary data.</text>
</comment>
<dbReference type="InterPro" id="IPR003593">
    <property type="entry name" value="AAA+_ATPase"/>
</dbReference>
<dbReference type="NCBIfam" id="NF000355">
    <property type="entry name" value="ribo_prot_ABC_F"/>
    <property type="match status" value="1"/>
</dbReference>
<dbReference type="GO" id="GO:0005524">
    <property type="term" value="F:ATP binding"/>
    <property type="evidence" value="ECO:0007669"/>
    <property type="project" value="UniProtKB-KW"/>
</dbReference>
<dbReference type="Gene3D" id="3.40.50.300">
    <property type="entry name" value="P-loop containing nucleotide triphosphate hydrolases"/>
    <property type="match status" value="2"/>
</dbReference>
<dbReference type="Proteomes" id="UP000003491">
    <property type="component" value="Unassembled WGS sequence"/>
</dbReference>
<evidence type="ECO:0000256" key="2">
    <source>
        <dbReference type="ARBA" id="ARBA00022840"/>
    </source>
</evidence>
<dbReference type="CDD" id="cd03221">
    <property type="entry name" value="ABCF_EF-3"/>
    <property type="match status" value="2"/>
</dbReference>
<dbReference type="InterPro" id="IPR027417">
    <property type="entry name" value="P-loop_NTPase"/>
</dbReference>
<evidence type="ECO:0000256" key="1">
    <source>
        <dbReference type="ARBA" id="ARBA00022741"/>
    </source>
</evidence>
<dbReference type="SUPFAM" id="SSF52540">
    <property type="entry name" value="P-loop containing nucleoside triphosphate hydrolases"/>
    <property type="match status" value="2"/>
</dbReference>
<evidence type="ECO:0000256" key="3">
    <source>
        <dbReference type="SAM" id="MobiDB-lite"/>
    </source>
</evidence>
<dbReference type="PROSITE" id="PS00211">
    <property type="entry name" value="ABC_TRANSPORTER_1"/>
    <property type="match status" value="1"/>
</dbReference>
<protein>
    <submittedName>
        <fullName evidence="5">ABC transporter, ATP-binding protein</fullName>
    </submittedName>
</protein>
<gene>
    <name evidence="5" type="ORF">HMPREF0528_1557</name>
</gene>
<dbReference type="GO" id="GO:0016887">
    <property type="term" value="F:ATP hydrolysis activity"/>
    <property type="evidence" value="ECO:0007669"/>
    <property type="project" value="InterPro"/>
</dbReference>
<evidence type="ECO:0000259" key="4">
    <source>
        <dbReference type="PROSITE" id="PS50893"/>
    </source>
</evidence>
<dbReference type="PANTHER" id="PTHR42855:SF2">
    <property type="entry name" value="DRUG RESISTANCE ABC TRANSPORTER,ATP-BINDING PROTEIN"/>
    <property type="match status" value="1"/>
</dbReference>
<feature type="domain" description="ABC transporter" evidence="4">
    <location>
        <begin position="316"/>
        <end position="505"/>
    </location>
</feature>
<dbReference type="SMART" id="SM00382">
    <property type="entry name" value="AAA"/>
    <property type="match status" value="2"/>
</dbReference>
<keyword evidence="1" id="KW-0547">Nucleotide-binding</keyword>
<keyword evidence="2 5" id="KW-0067">ATP-binding</keyword>
<sequence length="506" mass="58198">MINMSNINISNLSFGYPDSSDNIFNNLNLDLDSSWKLGLVGRNGRGKTTFLNLLRGNLRGTGKIQAKLDFNYFPLTVNDKKQLTLYALQEQISFEQWELERELNLMKVDPELIWQPFDSLSGGEQTKILLALSFINKNGFPLIDEPTNHLDEDSRMQVIAYLQQHSNGYIVVSHDRAFLNQVTNHILAIENTEIHLYQGNFASYEDTKAKRDKFNQDKNEKLRGQIRSLNESRKRVKGYSLQSENNKKASAHKNEMHADINKGFFGHKAAKIMKKSKNLERRMDKSIQDKKGLMTNIESIPELEMNFHPNYHGTLLEAQHLDLTVQNKKLFEDLNLTIKNHVIVALEGKNGSGKSTFLKNILKPDKNVISQGKFDIVKGLKISYLPQNFIEYSGTLSQFAEKEKISYENLLNILRKMGFPRESFATKIEEMSMGQQKRVAIAKSLVEEADIYLWDEPANYLDVFNQDQLISMLRKEQPAMLLIEHDKYFISQIADKRIKLGDVKAK</sequence>
<proteinExistence type="predicted"/>
<evidence type="ECO:0000313" key="5">
    <source>
        <dbReference type="EMBL" id="EEJ59308.1"/>
    </source>
</evidence>
<evidence type="ECO:0000313" key="6">
    <source>
        <dbReference type="Proteomes" id="UP000003491"/>
    </source>
</evidence>
<dbReference type="InterPro" id="IPR003439">
    <property type="entry name" value="ABC_transporter-like_ATP-bd"/>
</dbReference>
<dbReference type="EMBL" id="ACGR01000042">
    <property type="protein sequence ID" value="EEJ59308.1"/>
    <property type="molecule type" value="Genomic_DNA"/>
</dbReference>
<name>C2E733_LACJH</name>
<dbReference type="PANTHER" id="PTHR42855">
    <property type="entry name" value="ABC TRANSPORTER ATP-BINDING SUBUNIT"/>
    <property type="match status" value="1"/>
</dbReference>
<accession>C2E733</accession>
<dbReference type="HOGENOM" id="CLU_000604_36_3_9"/>
<dbReference type="PROSITE" id="PS50893">
    <property type="entry name" value="ABC_TRANSPORTER_2"/>
    <property type="match status" value="2"/>
</dbReference>
<dbReference type="AlphaFoldDB" id="C2E733"/>
<dbReference type="InterPro" id="IPR051309">
    <property type="entry name" value="ABCF_ATPase"/>
</dbReference>